<evidence type="ECO:0000313" key="2">
    <source>
        <dbReference type="EMBL" id="XBH04657.1"/>
    </source>
</evidence>
<protein>
    <recommendedName>
        <fullName evidence="3">Carboxypeptidase regulatory-like domain-containing protein</fullName>
    </recommendedName>
</protein>
<feature type="region of interest" description="Disordered" evidence="1">
    <location>
        <begin position="115"/>
        <end position="155"/>
    </location>
</feature>
<evidence type="ECO:0008006" key="3">
    <source>
        <dbReference type="Google" id="ProtNLM"/>
    </source>
</evidence>
<gene>
    <name evidence="2" type="ORF">V5E97_01190</name>
</gene>
<dbReference type="AlphaFoldDB" id="A0AAU7CGR2"/>
<accession>A0AAU7CGR2</accession>
<name>A0AAU7CGR2_9BACT</name>
<reference evidence="2" key="1">
    <citation type="submission" date="2024-05" db="EMBL/GenBank/DDBJ databases">
        <title>Planctomycetes of the genus Singulisphaera possess chitinolytic capabilities.</title>
        <authorList>
            <person name="Ivanova A."/>
        </authorList>
    </citation>
    <scope>NUCLEOTIDE SEQUENCE</scope>
    <source>
        <strain evidence="2">Ch08T</strain>
    </source>
</reference>
<dbReference type="RefSeq" id="WP_406697448.1">
    <property type="nucleotide sequence ID" value="NZ_CP155447.1"/>
</dbReference>
<evidence type="ECO:0000256" key="1">
    <source>
        <dbReference type="SAM" id="MobiDB-lite"/>
    </source>
</evidence>
<dbReference type="EMBL" id="CP155447">
    <property type="protein sequence ID" value="XBH04657.1"/>
    <property type="molecule type" value="Genomic_DNA"/>
</dbReference>
<proteinExistence type="predicted"/>
<sequence>MKPARAFSITALILLNLMGCGVSGPSEDGRFPIHGTVSESGQPLGHGSILFHPESQSGIQGAGTTVKEGRYELPAAQGLSSGRYAVEIQPGTTAASPSDQKVIIDEITGAEIPNQPVKISRSNPLIPKKNSPKRLPRRIEVTKDGPNQFDFDLSK</sequence>
<organism evidence="2">
    <name type="scientific">Singulisphaera sp. Ch08</name>
    <dbReference type="NCBI Taxonomy" id="3120278"/>
    <lineage>
        <taxon>Bacteria</taxon>
        <taxon>Pseudomonadati</taxon>
        <taxon>Planctomycetota</taxon>
        <taxon>Planctomycetia</taxon>
        <taxon>Isosphaerales</taxon>
        <taxon>Isosphaeraceae</taxon>
        <taxon>Singulisphaera</taxon>
    </lineage>
</organism>